<feature type="compositionally biased region" description="Basic and acidic residues" evidence="25">
    <location>
        <begin position="1314"/>
        <end position="1327"/>
    </location>
</feature>
<evidence type="ECO:0000256" key="1">
    <source>
        <dbReference type="ARBA" id="ARBA00004141"/>
    </source>
</evidence>
<comment type="pathway">
    <text evidence="5">Lipid metabolism; fatty acid biosynthesis.</text>
</comment>
<keyword evidence="20" id="KW-0275">Fatty acid biosynthesis</keyword>
<evidence type="ECO:0000256" key="18">
    <source>
        <dbReference type="ARBA" id="ARBA00023098"/>
    </source>
</evidence>
<feature type="region of interest" description="Disordered" evidence="25">
    <location>
        <begin position="510"/>
        <end position="541"/>
    </location>
</feature>
<reference evidence="28 29" key="1">
    <citation type="journal article" date="2019" name="Philos. Trans. R. Soc. Lond., B, Biol. Sci.">
        <title>Ant behaviour and brain gene expression of defending hosts depend on the ecological success of the intruding social parasite.</title>
        <authorList>
            <person name="Kaur R."/>
            <person name="Stoldt M."/>
            <person name="Jongepier E."/>
            <person name="Feldmeyer B."/>
            <person name="Menzel F."/>
            <person name="Bornberg-Bauer E."/>
            <person name="Foitzik S."/>
        </authorList>
    </citation>
    <scope>NUCLEOTIDE SEQUENCE [LARGE SCALE GENOMIC DNA]</scope>
    <source>
        <tissue evidence="28">Whole body</tissue>
    </source>
</reference>
<dbReference type="GO" id="GO:0006633">
    <property type="term" value="P:fatty acid biosynthetic process"/>
    <property type="evidence" value="ECO:0007669"/>
    <property type="project" value="UniProtKB-UniPathway"/>
</dbReference>
<evidence type="ECO:0000256" key="13">
    <source>
        <dbReference type="ARBA" id="ARBA00022771"/>
    </source>
</evidence>
<evidence type="ECO:0000256" key="17">
    <source>
        <dbReference type="ARBA" id="ARBA00022989"/>
    </source>
</evidence>
<evidence type="ECO:0000256" key="3">
    <source>
        <dbReference type="ARBA" id="ARBA00004245"/>
    </source>
</evidence>
<keyword evidence="9" id="KW-0963">Cytoplasm</keyword>
<dbReference type="GO" id="GO:0016010">
    <property type="term" value="C:dystrophin-associated glycoprotein complex"/>
    <property type="evidence" value="ECO:0007669"/>
    <property type="project" value="UniProtKB-ARBA"/>
</dbReference>
<dbReference type="GO" id="GO:0045202">
    <property type="term" value="C:synapse"/>
    <property type="evidence" value="ECO:0007669"/>
    <property type="project" value="GOC"/>
</dbReference>
<keyword evidence="15" id="KW-0862">Zinc</keyword>
<keyword evidence="29" id="KW-1185">Reference proteome</keyword>
<evidence type="ECO:0000256" key="20">
    <source>
        <dbReference type="ARBA" id="ARBA00023160"/>
    </source>
</evidence>
<comment type="similarity">
    <text evidence="6">Belongs to the TRAPP small subunits family. BET3 subfamily.</text>
</comment>
<dbReference type="SUPFAM" id="SSF57850">
    <property type="entry name" value="RING/U-box"/>
    <property type="match status" value="1"/>
</dbReference>
<dbReference type="InterPro" id="IPR050774">
    <property type="entry name" value="KCMF1/Dystrophin"/>
</dbReference>
<dbReference type="Proteomes" id="UP000310200">
    <property type="component" value="Unassembled WGS sequence"/>
</dbReference>
<keyword evidence="11 26" id="KW-0812">Transmembrane</keyword>
<evidence type="ECO:0000256" key="25">
    <source>
        <dbReference type="SAM" id="MobiDB-lite"/>
    </source>
</evidence>
<evidence type="ECO:0000256" key="16">
    <source>
        <dbReference type="ARBA" id="ARBA00022837"/>
    </source>
</evidence>
<protein>
    <recommendedName>
        <fullName evidence="8">very-long-chain (3R)-3-hydroxyacyl-CoA dehydratase</fullName>
        <ecNumber evidence="8">4.2.1.134</ecNumber>
    </recommendedName>
</protein>
<feature type="coiled-coil region" evidence="24">
    <location>
        <begin position="306"/>
        <end position="355"/>
    </location>
</feature>
<dbReference type="InterPro" id="IPR015153">
    <property type="entry name" value="EF-hand_dom_typ1"/>
</dbReference>
<keyword evidence="18" id="KW-0443">Lipid metabolism</keyword>
<evidence type="ECO:0000256" key="24">
    <source>
        <dbReference type="SAM" id="Coils"/>
    </source>
</evidence>
<keyword evidence="10" id="KW-0444">Lipid biosynthesis</keyword>
<feature type="transmembrane region" description="Helical" evidence="26">
    <location>
        <begin position="843"/>
        <end position="865"/>
    </location>
</feature>
<feature type="transmembrane region" description="Helical" evidence="26">
    <location>
        <begin position="885"/>
        <end position="901"/>
    </location>
</feature>
<evidence type="ECO:0000256" key="4">
    <source>
        <dbReference type="ARBA" id="ARBA00004278"/>
    </source>
</evidence>
<organism evidence="28 29">
    <name type="scientific">Temnothorax longispinosus</name>
    <dbReference type="NCBI Taxonomy" id="300112"/>
    <lineage>
        <taxon>Eukaryota</taxon>
        <taxon>Metazoa</taxon>
        <taxon>Ecdysozoa</taxon>
        <taxon>Arthropoda</taxon>
        <taxon>Hexapoda</taxon>
        <taxon>Insecta</taxon>
        <taxon>Pterygota</taxon>
        <taxon>Neoptera</taxon>
        <taxon>Endopterygota</taxon>
        <taxon>Hymenoptera</taxon>
        <taxon>Apocrita</taxon>
        <taxon>Aculeata</taxon>
        <taxon>Formicoidea</taxon>
        <taxon>Formicidae</taxon>
        <taxon>Myrmicinae</taxon>
        <taxon>Temnothorax</taxon>
    </lineage>
</organism>
<evidence type="ECO:0000256" key="10">
    <source>
        <dbReference type="ARBA" id="ARBA00022516"/>
    </source>
</evidence>
<proteinExistence type="inferred from homology"/>
<comment type="similarity">
    <text evidence="7">Belongs to the very long-chain fatty acids dehydratase HACD family.</text>
</comment>
<evidence type="ECO:0000256" key="19">
    <source>
        <dbReference type="ARBA" id="ARBA00023136"/>
    </source>
</evidence>
<dbReference type="InterPro" id="IPR015154">
    <property type="entry name" value="EF-hand_dom_typ2"/>
</dbReference>
<comment type="subcellular location">
    <subcellularLocation>
        <location evidence="4">Cell membrane</location>
        <location evidence="4">Sarcolemma</location>
        <topology evidence="4">Peripheral membrane protein</topology>
        <orientation evidence="4">Cytoplasmic side</orientation>
    </subcellularLocation>
    <subcellularLocation>
        <location evidence="3">Cytoplasm</location>
        <location evidence="3">Cytoskeleton</location>
    </subcellularLocation>
    <subcellularLocation>
        <location evidence="2">Golgi apparatus</location>
        <location evidence="2">cis-Golgi network</location>
    </subcellularLocation>
    <subcellularLocation>
        <location evidence="1">Membrane</location>
        <topology evidence="1">Multi-pass membrane protein</topology>
    </subcellularLocation>
</comment>
<dbReference type="EC" id="4.2.1.134" evidence="8"/>
<evidence type="ECO:0000256" key="11">
    <source>
        <dbReference type="ARBA" id="ARBA00022692"/>
    </source>
</evidence>
<dbReference type="InterPro" id="IPR043145">
    <property type="entry name" value="Znf_ZZ_sf"/>
</dbReference>
<dbReference type="Pfam" id="PF00569">
    <property type="entry name" value="ZZ"/>
    <property type="match status" value="1"/>
</dbReference>
<dbReference type="SUPFAM" id="SSF47473">
    <property type="entry name" value="EF-hand"/>
    <property type="match status" value="2"/>
</dbReference>
<dbReference type="EMBL" id="QBLH01000142">
    <property type="protein sequence ID" value="TGZ57529.1"/>
    <property type="molecule type" value="Genomic_DNA"/>
</dbReference>
<keyword evidence="13 23" id="KW-0863">Zinc-finger</keyword>
<dbReference type="GO" id="GO:0050804">
    <property type="term" value="P:modulation of chemical synaptic transmission"/>
    <property type="evidence" value="ECO:0007669"/>
    <property type="project" value="UniProtKB-ARBA"/>
</dbReference>
<dbReference type="PROSITE" id="PS50135">
    <property type="entry name" value="ZF_ZZ_2"/>
    <property type="match status" value="1"/>
</dbReference>
<evidence type="ECO:0000256" key="7">
    <source>
        <dbReference type="ARBA" id="ARBA00007811"/>
    </source>
</evidence>
<sequence>MMMHVELELIAGVFERHRLSITENCVNLDPSEIEDVLSDIYFAAQKESNFNFDVDLVTKLATSYILNTFDKQSTGNILVFSVKVALVLLCSGKLQEKYGYLYQQLADHNACLSRAGLHTLLTNICKITEMLGESIAYGYEQIQSHIDACFVKSQGGLGVTEAEFATWIMQEPPLLVWITTFNRIKSAEHIVHNIRCSSCKVTPVQGPRYSCLKCTGYHQCQECFLLGKTSNKHKLKHPIREFCVKTSHREITKLILELIRNKLRLCPTRAVTMEDTVADAVSNETKRTDYGSIRSTVKRKILTDPQKELQSIIMHLEEENRQLQIELLDIQGTKAERLQRHRATIESQLQRLKMLKKCLFTDTAQVPQIITRMQSTPMLPPLSSRLTALPLEFELSPIIRQDGTNQQGVKLQHRKEKLMLNSFNTSSPIERTVEENNANALSCVEEASTSTGFANMSESNRIELSTWIGGTRRRELTPADSGFSQWLAAGNSNCKEDNYAAISSTNNDTSLIASQSPTGIHRDNTPSSLQRPDKHSQHSSLQNIQGDLNDILDRLQNMVANDCFDESYDGNDNCKLKRATTEMEDLLTGLIEEEFLRLALLSDNEYVKQANGKIKRHTKRLSSKQKFLDTMIAKLRRGTELSLPRRSGFTPSTSCTVPTGGGDTRVNFSATTTINEPQTIQGTENSYRTVTSPLIAVSRNIHSKALFTISSRTWSYILYQIIQYYIQPSSGGTLWDKTKLLVIVFQNAALLEIMHAALGLVRSNVVITTFQVFSRVLVVVGVILATPYTYAAASPGLLLALTAWSITEIIRYSYYFANLIGIVPHLLVWLRSHYEVETLAFRYTLFIILYPLGVTGELLCFYAAVRYASANPDSWSYILPNKWNFTFSYLYFLISIMLLYIPEFLKPRQITFDETHPDWKAQACLIFEDRNILQEGFSQAQILTNTVCLPDSSSNYIQDSDSNLPEHVDDIVKRIIYTSNIFDAHQEKLPKRKDPERPAWVFPRDFGITNWRKMRNLSRKLVQLCELLSGPDIAQKRCILYDGITKLNLDKESDLIQFTLRSDVAVMSSNPLKPIESSDSNMEIELPNIHPMHHTIGLNATNIYRTEDIYPLSATSPWMNVHTIFVHYDPEEVKNLTELAVMQSQIFGRTLIKTYTAAASCARQKFGSSVKKLPEPVTVQCIQSDGKNYHFFIFQLNSLDANDARVKNFWCPLSPLTLYEKAEYDVGRPVVEGYNPESGNVLNSGHDSDVGEPKYFKTMASCSIVKDISGSLNTSHKPVGMYSNTITKSRPFGKASSSSTTCKQVAMNTNSAELIREGIGRPSQSEKRQRRATMKQQIVDSKANPGATGEADDCLFEYLHAELVNYVLSRSSNAAEGEEELSRLEWMGFSVGYRIIERLTREWSRFKDELDMIKFICTDFWSSLYHKQIDNLRTNHHGVYVLQDNAFRLLDKVGTSNSKQYLKESPRLLAFTCGLLRGSLANLGIISTVTAETTTLPSCKFHVQVQKI</sequence>
<dbReference type="Pfam" id="PF09069">
    <property type="entry name" value="EF-hand_3"/>
    <property type="match status" value="1"/>
</dbReference>
<evidence type="ECO:0000256" key="26">
    <source>
        <dbReference type="SAM" id="Phobius"/>
    </source>
</evidence>
<dbReference type="GO" id="GO:0102158">
    <property type="term" value="F:very-long-chain (3R)-3-hydroxyacyl-CoA dehydratase activity"/>
    <property type="evidence" value="ECO:0007669"/>
    <property type="project" value="UniProtKB-EC"/>
</dbReference>
<dbReference type="UniPathway" id="UPA00094"/>
<dbReference type="GO" id="GO:0046716">
    <property type="term" value="P:muscle cell cellular homeostasis"/>
    <property type="evidence" value="ECO:0007669"/>
    <property type="project" value="UniProtKB-ARBA"/>
</dbReference>
<keyword evidence="12" id="KW-0479">Metal-binding</keyword>
<dbReference type="SUPFAM" id="SSF111126">
    <property type="entry name" value="Ligand-binding domain in the NO signalling and Golgi transport"/>
    <property type="match status" value="1"/>
</dbReference>
<feature type="transmembrane region" description="Helical" evidence="26">
    <location>
        <begin position="812"/>
        <end position="831"/>
    </location>
</feature>
<name>A0A4S2LAI3_9HYME</name>
<evidence type="ECO:0000313" key="28">
    <source>
        <dbReference type="EMBL" id="TGZ57529.1"/>
    </source>
</evidence>
<dbReference type="GO" id="GO:0048193">
    <property type="term" value="P:Golgi vesicle transport"/>
    <property type="evidence" value="ECO:0007669"/>
    <property type="project" value="InterPro"/>
</dbReference>
<evidence type="ECO:0000256" key="6">
    <source>
        <dbReference type="ARBA" id="ARBA00006218"/>
    </source>
</evidence>
<dbReference type="GO" id="GO:0099536">
    <property type="term" value="P:synaptic signaling"/>
    <property type="evidence" value="ECO:0007669"/>
    <property type="project" value="TreeGrafter"/>
</dbReference>
<dbReference type="InterPro" id="IPR000433">
    <property type="entry name" value="Znf_ZZ"/>
</dbReference>
<dbReference type="InterPro" id="IPR011992">
    <property type="entry name" value="EF-hand-dom_pair"/>
</dbReference>
<evidence type="ECO:0000256" key="21">
    <source>
        <dbReference type="ARBA" id="ARBA00023212"/>
    </source>
</evidence>
<gene>
    <name evidence="28" type="ORF">DBV15_02263</name>
</gene>
<evidence type="ECO:0000256" key="5">
    <source>
        <dbReference type="ARBA" id="ARBA00005194"/>
    </source>
</evidence>
<dbReference type="InterPro" id="IPR007194">
    <property type="entry name" value="TRAPP_component"/>
</dbReference>
<evidence type="ECO:0000256" key="14">
    <source>
        <dbReference type="ARBA" id="ARBA00022832"/>
    </source>
</evidence>
<feature type="region of interest" description="Disordered" evidence="25">
    <location>
        <begin position="1313"/>
        <end position="1347"/>
    </location>
</feature>
<dbReference type="Pfam" id="PF04387">
    <property type="entry name" value="PTPLA"/>
    <property type="match status" value="1"/>
</dbReference>
<dbReference type="InterPro" id="IPR024096">
    <property type="entry name" value="NO_sig/Golgi_transp_ligand-bd"/>
</dbReference>
<evidence type="ECO:0000256" key="15">
    <source>
        <dbReference type="ARBA" id="ARBA00022833"/>
    </source>
</evidence>
<dbReference type="Gene3D" id="3.30.1380.20">
    <property type="entry name" value="Trafficking protein particle complex subunit 3"/>
    <property type="match status" value="1"/>
</dbReference>
<evidence type="ECO:0000256" key="9">
    <source>
        <dbReference type="ARBA" id="ARBA00022490"/>
    </source>
</evidence>
<evidence type="ECO:0000256" key="8">
    <source>
        <dbReference type="ARBA" id="ARBA00013122"/>
    </source>
</evidence>
<dbReference type="InterPro" id="IPR037992">
    <property type="entry name" value="TRAPPC6/Trs33"/>
</dbReference>
<feature type="transmembrane region" description="Helical" evidence="26">
    <location>
        <begin position="772"/>
        <end position="792"/>
    </location>
</feature>
<evidence type="ECO:0000256" key="2">
    <source>
        <dbReference type="ARBA" id="ARBA00004222"/>
    </source>
</evidence>
<dbReference type="CDD" id="cd14944">
    <property type="entry name" value="TRAPPC6A_Trs33"/>
    <property type="match status" value="1"/>
</dbReference>
<dbReference type="GO" id="GO:0008270">
    <property type="term" value="F:zinc ion binding"/>
    <property type="evidence" value="ECO:0007669"/>
    <property type="project" value="UniProtKB-KW"/>
</dbReference>
<keyword evidence="14" id="KW-0276">Fatty acid metabolism</keyword>
<keyword evidence="19 26" id="KW-0472">Membrane</keyword>
<evidence type="ECO:0000313" key="29">
    <source>
        <dbReference type="Proteomes" id="UP000310200"/>
    </source>
</evidence>
<dbReference type="Gene3D" id="1.10.238.10">
    <property type="entry name" value="EF-hand"/>
    <property type="match status" value="2"/>
</dbReference>
<dbReference type="CDD" id="cd16245">
    <property type="entry name" value="EFh_DAH"/>
    <property type="match status" value="1"/>
</dbReference>
<dbReference type="STRING" id="300112.A0A4S2LAI3"/>
<keyword evidence="16" id="KW-0106">Calcium</keyword>
<feature type="domain" description="ZZ-type" evidence="27">
    <location>
        <begin position="191"/>
        <end position="247"/>
    </location>
</feature>
<accession>A0A4S2LAI3</accession>
<dbReference type="Pfam" id="PF04051">
    <property type="entry name" value="TRAPP"/>
    <property type="match status" value="1"/>
</dbReference>
<keyword evidence="17 26" id="KW-1133">Transmembrane helix</keyword>
<keyword evidence="21" id="KW-0206">Cytoskeleton</keyword>
<dbReference type="Pfam" id="PF09068">
    <property type="entry name" value="EF-hand_2"/>
    <property type="match status" value="1"/>
</dbReference>
<dbReference type="GO" id="GO:0005794">
    <property type="term" value="C:Golgi apparatus"/>
    <property type="evidence" value="ECO:0007669"/>
    <property type="project" value="UniProtKB-SubCell"/>
</dbReference>
<evidence type="ECO:0000256" key="23">
    <source>
        <dbReference type="PROSITE-ProRule" id="PRU00228"/>
    </source>
</evidence>
<dbReference type="InterPro" id="IPR007482">
    <property type="entry name" value="Tyr_Pase-like_PTPLA"/>
</dbReference>
<dbReference type="PANTHER" id="PTHR12268:SF14">
    <property type="entry name" value="DYSTROPHIN-1"/>
    <property type="match status" value="1"/>
</dbReference>
<dbReference type="SMART" id="SM00291">
    <property type="entry name" value="ZnF_ZZ"/>
    <property type="match status" value="1"/>
</dbReference>
<evidence type="ECO:0000259" key="27">
    <source>
        <dbReference type="PROSITE" id="PS50135"/>
    </source>
</evidence>
<evidence type="ECO:0000256" key="22">
    <source>
        <dbReference type="ARBA" id="ARBA00023239"/>
    </source>
</evidence>
<keyword evidence="22" id="KW-0456">Lyase</keyword>
<comment type="caution">
    <text evidence="28">The sequence shown here is derived from an EMBL/GenBank/DDBJ whole genome shotgun (WGS) entry which is preliminary data.</text>
</comment>
<evidence type="ECO:0000256" key="12">
    <source>
        <dbReference type="ARBA" id="ARBA00022723"/>
    </source>
</evidence>
<dbReference type="Gene3D" id="3.30.60.90">
    <property type="match status" value="1"/>
</dbReference>
<dbReference type="PANTHER" id="PTHR12268">
    <property type="entry name" value="E3 UBIQUITIN-PROTEIN LIGASE KCMF1"/>
    <property type="match status" value="1"/>
</dbReference>
<keyword evidence="24" id="KW-0175">Coiled coil</keyword>